<organism evidence="2 3">
    <name type="scientific">Nostoc cf. commune SO-36</name>
    <dbReference type="NCBI Taxonomy" id="449208"/>
    <lineage>
        <taxon>Bacteria</taxon>
        <taxon>Bacillati</taxon>
        <taxon>Cyanobacteriota</taxon>
        <taxon>Cyanophyceae</taxon>
        <taxon>Nostocales</taxon>
        <taxon>Nostocaceae</taxon>
        <taxon>Nostoc</taxon>
    </lineage>
</organism>
<dbReference type="EMBL" id="AP025732">
    <property type="protein sequence ID" value="BDI20378.1"/>
    <property type="molecule type" value="Genomic_DNA"/>
</dbReference>
<evidence type="ECO:0000313" key="2">
    <source>
        <dbReference type="EMBL" id="BDI20378.1"/>
    </source>
</evidence>
<dbReference type="Proteomes" id="UP001055453">
    <property type="component" value="Chromosome"/>
</dbReference>
<dbReference type="RefSeq" id="WP_251957776.1">
    <property type="nucleotide sequence ID" value="NZ_AP025732.1"/>
</dbReference>
<dbReference type="InterPro" id="IPR021139">
    <property type="entry name" value="NYN"/>
</dbReference>
<reference evidence="2" key="1">
    <citation type="submission" date="2022-04" db="EMBL/GenBank/DDBJ databases">
        <title>Complete genome sequence of a cyanobacterium, Nostoc sp. SO-36, isolated in Antarctica.</title>
        <authorList>
            <person name="Kanesaki Y."/>
            <person name="Effendi D."/>
            <person name="Sakamoto T."/>
            <person name="Ohtani S."/>
            <person name="Awai K."/>
        </authorList>
    </citation>
    <scope>NUCLEOTIDE SEQUENCE</scope>
    <source>
        <strain evidence="2">SO-36</strain>
    </source>
</reference>
<keyword evidence="3" id="KW-1185">Reference proteome</keyword>
<dbReference type="Gene3D" id="3.40.50.1010">
    <property type="entry name" value="5'-nuclease"/>
    <property type="match status" value="1"/>
</dbReference>
<gene>
    <name evidence="2" type="ORF">ANSO36C_61800</name>
</gene>
<dbReference type="Pfam" id="PF01936">
    <property type="entry name" value="NYN"/>
    <property type="match status" value="1"/>
</dbReference>
<dbReference type="PANTHER" id="PTHR35458">
    <property type="entry name" value="SLR0755 PROTEIN"/>
    <property type="match status" value="1"/>
</dbReference>
<evidence type="ECO:0000313" key="3">
    <source>
        <dbReference type="Proteomes" id="UP001055453"/>
    </source>
</evidence>
<sequence>MIITNFSKQRNEFKEPKILKAKPNWQGQNLSDSAVKGKDTKKMHDTAPDDSIFNSLNRGRVAIFIDGLNLFHTALQLGIEIDYVKLLCHLTNGSRLLRAFFYTGVDLSNEKQQGFLLWMRRNGYRVVAKELVLAAENFKKSNLNVEIAVDMITLAPYYDTAVLVSGDGDLAYAVNAVSRMGVRVEVVSLQTTTSESLIDVADCFIDLDSIKTYIQKDSNLGYSYRTPSNSNL</sequence>
<dbReference type="CDD" id="cd10911">
    <property type="entry name" value="PIN_LabA"/>
    <property type="match status" value="1"/>
</dbReference>
<proteinExistence type="predicted"/>
<evidence type="ECO:0000259" key="1">
    <source>
        <dbReference type="Pfam" id="PF01936"/>
    </source>
</evidence>
<protein>
    <submittedName>
        <fullName evidence="2">NYN domain-containing protein</fullName>
    </submittedName>
</protein>
<dbReference type="InterPro" id="IPR047140">
    <property type="entry name" value="LabA"/>
</dbReference>
<accession>A0ABM7ZAV0</accession>
<dbReference type="PANTHER" id="PTHR35458:SF8">
    <property type="entry name" value="SLR0650 PROTEIN"/>
    <property type="match status" value="1"/>
</dbReference>
<feature type="domain" description="NYN" evidence="1">
    <location>
        <begin position="60"/>
        <end position="208"/>
    </location>
</feature>
<name>A0ABM7ZAV0_NOSCO</name>